<feature type="signal peptide" evidence="4">
    <location>
        <begin position="1"/>
        <end position="29"/>
    </location>
</feature>
<feature type="chain" id="PRO_5005123130" evidence="4">
    <location>
        <begin position="30"/>
        <end position="215"/>
    </location>
</feature>
<evidence type="ECO:0000256" key="2">
    <source>
        <dbReference type="ARBA" id="ARBA00010983"/>
    </source>
</evidence>
<dbReference type="InterPro" id="IPR013320">
    <property type="entry name" value="ConA-like_dom_sf"/>
</dbReference>
<name>B4HZ91_DROSE</name>
<dbReference type="Gene3D" id="2.60.120.200">
    <property type="match status" value="1"/>
</dbReference>
<keyword evidence="3 4" id="KW-0256">Endoplasmic reticulum</keyword>
<dbReference type="EMBL" id="CH480819">
    <property type="protein sequence ID" value="EDW53348.1"/>
    <property type="molecule type" value="Genomic_DNA"/>
</dbReference>
<dbReference type="STRING" id="7238.B4HZ91"/>
<dbReference type="GO" id="GO:0006457">
    <property type="term" value="P:protein folding"/>
    <property type="evidence" value="ECO:0007669"/>
    <property type="project" value="InterPro"/>
</dbReference>
<organism evidence="6">
    <name type="scientific">Drosophila sechellia</name>
    <name type="common">Fruit fly</name>
    <dbReference type="NCBI Taxonomy" id="7238"/>
    <lineage>
        <taxon>Eukaryota</taxon>
        <taxon>Metazoa</taxon>
        <taxon>Ecdysozoa</taxon>
        <taxon>Arthropoda</taxon>
        <taxon>Hexapoda</taxon>
        <taxon>Insecta</taxon>
        <taxon>Pterygota</taxon>
        <taxon>Neoptera</taxon>
        <taxon>Endopterygota</taxon>
        <taxon>Diptera</taxon>
        <taxon>Brachycera</taxon>
        <taxon>Muscomorpha</taxon>
        <taxon>Ephydroidea</taxon>
        <taxon>Drosophilidae</taxon>
        <taxon>Drosophila</taxon>
        <taxon>Sophophora</taxon>
    </lineage>
</organism>
<evidence type="ECO:0000256" key="1">
    <source>
        <dbReference type="ARBA" id="ARBA00004240"/>
    </source>
</evidence>
<evidence type="ECO:0000256" key="3">
    <source>
        <dbReference type="ARBA" id="ARBA00022824"/>
    </source>
</evidence>
<keyword evidence="6" id="KW-1185">Reference proteome</keyword>
<accession>B4HZ91</accession>
<dbReference type="PhylomeDB" id="B4HZ91"/>
<dbReference type="Pfam" id="PF00262">
    <property type="entry name" value="Calreticulin"/>
    <property type="match status" value="1"/>
</dbReference>
<dbReference type="InterPro" id="IPR001580">
    <property type="entry name" value="Calret/calnex"/>
</dbReference>
<dbReference type="Proteomes" id="UP000001292">
    <property type="component" value="Unassembled WGS sequence"/>
</dbReference>
<evidence type="ECO:0000256" key="4">
    <source>
        <dbReference type="RuleBase" id="RU362126"/>
    </source>
</evidence>
<dbReference type="GO" id="GO:0005789">
    <property type="term" value="C:endoplasmic reticulum membrane"/>
    <property type="evidence" value="ECO:0007669"/>
    <property type="project" value="EnsemblMetazoa"/>
</dbReference>
<dbReference type="GO" id="GO:0097038">
    <property type="term" value="C:perinuclear endoplasmic reticulum"/>
    <property type="evidence" value="ECO:0007669"/>
    <property type="project" value="EnsemblMetazoa"/>
</dbReference>
<keyword evidence="4" id="KW-0143">Chaperone</keyword>
<evidence type="ECO:0000313" key="5">
    <source>
        <dbReference type="EMBL" id="EDW53348.1"/>
    </source>
</evidence>
<protein>
    <submittedName>
        <fullName evidence="5">GM12245</fullName>
    </submittedName>
</protein>
<proteinExistence type="inferred from homology"/>
<dbReference type="GO" id="GO:0051082">
    <property type="term" value="F:unfolded protein binding"/>
    <property type="evidence" value="ECO:0007669"/>
    <property type="project" value="InterPro"/>
</dbReference>
<reference evidence="5 6" key="1">
    <citation type="journal article" date="2007" name="Nature">
        <title>Evolution of genes and genomes on the Drosophila phylogeny.</title>
        <authorList>
            <consortium name="Drosophila 12 Genomes Consortium"/>
            <person name="Clark A.G."/>
            <person name="Eisen M.B."/>
            <person name="Smith D.R."/>
            <person name="Bergman C.M."/>
            <person name="Oliver B."/>
            <person name="Markow T.A."/>
            <person name="Kaufman T.C."/>
            <person name="Kellis M."/>
            <person name="Gelbart W."/>
            <person name="Iyer V.N."/>
            <person name="Pollard D.A."/>
            <person name="Sackton T.B."/>
            <person name="Larracuente A.M."/>
            <person name="Singh N.D."/>
            <person name="Abad J.P."/>
            <person name="Abt D.N."/>
            <person name="Adryan B."/>
            <person name="Aguade M."/>
            <person name="Akashi H."/>
            <person name="Anderson W.W."/>
            <person name="Aquadro C.F."/>
            <person name="Ardell D.H."/>
            <person name="Arguello R."/>
            <person name="Artieri C.G."/>
            <person name="Barbash D.A."/>
            <person name="Barker D."/>
            <person name="Barsanti P."/>
            <person name="Batterham P."/>
            <person name="Batzoglou S."/>
            <person name="Begun D."/>
            <person name="Bhutkar A."/>
            <person name="Blanco E."/>
            <person name="Bosak S.A."/>
            <person name="Bradley R.K."/>
            <person name="Brand A.D."/>
            <person name="Brent M.R."/>
            <person name="Brooks A.N."/>
            <person name="Brown R.H."/>
            <person name="Butlin R.K."/>
            <person name="Caggese C."/>
            <person name="Calvi B.R."/>
            <person name="Bernardo de Carvalho A."/>
            <person name="Caspi A."/>
            <person name="Castrezana S."/>
            <person name="Celniker S.E."/>
            <person name="Chang J.L."/>
            <person name="Chapple C."/>
            <person name="Chatterji S."/>
            <person name="Chinwalla A."/>
            <person name="Civetta A."/>
            <person name="Clifton S.W."/>
            <person name="Comeron J.M."/>
            <person name="Costello J.C."/>
            <person name="Coyne J.A."/>
            <person name="Daub J."/>
            <person name="David R.G."/>
            <person name="Delcher A.L."/>
            <person name="Delehaunty K."/>
            <person name="Do C.B."/>
            <person name="Ebling H."/>
            <person name="Edwards K."/>
            <person name="Eickbush T."/>
            <person name="Evans J.D."/>
            <person name="Filipski A."/>
            <person name="Findeiss S."/>
            <person name="Freyhult E."/>
            <person name="Fulton L."/>
            <person name="Fulton R."/>
            <person name="Garcia A.C."/>
            <person name="Gardiner A."/>
            <person name="Garfield D.A."/>
            <person name="Garvin B.E."/>
            <person name="Gibson G."/>
            <person name="Gilbert D."/>
            <person name="Gnerre S."/>
            <person name="Godfrey J."/>
            <person name="Good R."/>
            <person name="Gotea V."/>
            <person name="Gravely B."/>
            <person name="Greenberg A.J."/>
            <person name="Griffiths-Jones S."/>
            <person name="Gross S."/>
            <person name="Guigo R."/>
            <person name="Gustafson E.A."/>
            <person name="Haerty W."/>
            <person name="Hahn M.W."/>
            <person name="Halligan D.L."/>
            <person name="Halpern A.L."/>
            <person name="Halter G.M."/>
            <person name="Han M.V."/>
            <person name="Heger A."/>
            <person name="Hillier L."/>
            <person name="Hinrichs A.S."/>
            <person name="Holmes I."/>
            <person name="Hoskins R.A."/>
            <person name="Hubisz M.J."/>
            <person name="Hultmark D."/>
            <person name="Huntley M.A."/>
            <person name="Jaffe D.B."/>
            <person name="Jagadeeshan S."/>
            <person name="Jeck W.R."/>
            <person name="Johnson J."/>
            <person name="Jones C.D."/>
            <person name="Jordan W.C."/>
            <person name="Karpen G.H."/>
            <person name="Kataoka E."/>
            <person name="Keightley P.D."/>
            <person name="Kheradpour P."/>
            <person name="Kirkness E.F."/>
            <person name="Koerich L.B."/>
            <person name="Kristiansen K."/>
            <person name="Kudrna D."/>
            <person name="Kulathinal R.J."/>
            <person name="Kumar S."/>
            <person name="Kwok R."/>
            <person name="Lander E."/>
            <person name="Langley C.H."/>
            <person name="Lapoint R."/>
            <person name="Lazzaro B.P."/>
            <person name="Lee S.J."/>
            <person name="Levesque L."/>
            <person name="Li R."/>
            <person name="Lin C.F."/>
            <person name="Lin M.F."/>
            <person name="Lindblad-Toh K."/>
            <person name="Llopart A."/>
            <person name="Long M."/>
            <person name="Low L."/>
            <person name="Lozovsky E."/>
            <person name="Lu J."/>
            <person name="Luo M."/>
            <person name="Machado C.A."/>
            <person name="Makalowski W."/>
            <person name="Marzo M."/>
            <person name="Matsuda M."/>
            <person name="Matzkin L."/>
            <person name="McAllister B."/>
            <person name="McBride C.S."/>
            <person name="McKernan B."/>
            <person name="McKernan K."/>
            <person name="Mendez-Lago M."/>
            <person name="Minx P."/>
            <person name="Mollenhauer M.U."/>
            <person name="Montooth K."/>
            <person name="Mount S.M."/>
            <person name="Mu X."/>
            <person name="Myers E."/>
            <person name="Negre B."/>
            <person name="Newfeld S."/>
            <person name="Nielsen R."/>
            <person name="Noor M.A."/>
            <person name="O'Grady P."/>
            <person name="Pachter L."/>
            <person name="Papaceit M."/>
            <person name="Parisi M.J."/>
            <person name="Parisi M."/>
            <person name="Parts L."/>
            <person name="Pedersen J.S."/>
            <person name="Pesole G."/>
            <person name="Phillippy A.M."/>
            <person name="Ponting C.P."/>
            <person name="Pop M."/>
            <person name="Porcelli D."/>
            <person name="Powell J.R."/>
            <person name="Prohaska S."/>
            <person name="Pruitt K."/>
            <person name="Puig M."/>
            <person name="Quesneville H."/>
            <person name="Ram K.R."/>
            <person name="Rand D."/>
            <person name="Rasmussen M.D."/>
            <person name="Reed L.K."/>
            <person name="Reenan R."/>
            <person name="Reily A."/>
            <person name="Remington K.A."/>
            <person name="Rieger T.T."/>
            <person name="Ritchie M.G."/>
            <person name="Robin C."/>
            <person name="Rogers Y.H."/>
            <person name="Rohde C."/>
            <person name="Rozas J."/>
            <person name="Rubenfield M.J."/>
            <person name="Ruiz A."/>
            <person name="Russo S."/>
            <person name="Salzberg S.L."/>
            <person name="Sanchez-Gracia A."/>
            <person name="Saranga D.J."/>
            <person name="Sato H."/>
            <person name="Schaeffer S.W."/>
            <person name="Schatz M.C."/>
            <person name="Schlenke T."/>
            <person name="Schwartz R."/>
            <person name="Segarra C."/>
            <person name="Singh R.S."/>
            <person name="Sirot L."/>
            <person name="Sirota M."/>
            <person name="Sisneros N.B."/>
            <person name="Smith C.D."/>
            <person name="Smith T.F."/>
            <person name="Spieth J."/>
            <person name="Stage D.E."/>
            <person name="Stark A."/>
            <person name="Stephan W."/>
            <person name="Strausberg R.L."/>
            <person name="Strempel S."/>
            <person name="Sturgill D."/>
            <person name="Sutton G."/>
            <person name="Sutton G.G."/>
            <person name="Tao W."/>
            <person name="Teichmann S."/>
            <person name="Tobari Y.N."/>
            <person name="Tomimura Y."/>
            <person name="Tsolas J.M."/>
            <person name="Valente V.L."/>
            <person name="Venter E."/>
            <person name="Venter J.C."/>
            <person name="Vicario S."/>
            <person name="Vieira F.G."/>
            <person name="Vilella A.J."/>
            <person name="Villasante A."/>
            <person name="Walenz B."/>
            <person name="Wang J."/>
            <person name="Wasserman M."/>
            <person name="Watts T."/>
            <person name="Wilson D."/>
            <person name="Wilson R.K."/>
            <person name="Wing R.A."/>
            <person name="Wolfner M.F."/>
            <person name="Wong A."/>
            <person name="Wong G.K."/>
            <person name="Wu C.I."/>
            <person name="Wu G."/>
            <person name="Yamamoto D."/>
            <person name="Yang H.P."/>
            <person name="Yang S.P."/>
            <person name="Yorke J.A."/>
            <person name="Yoshida K."/>
            <person name="Zdobnov E."/>
            <person name="Zhang P."/>
            <person name="Zhang Y."/>
            <person name="Zimin A.V."/>
            <person name="Baldwin J."/>
            <person name="Abdouelleil A."/>
            <person name="Abdulkadir J."/>
            <person name="Abebe A."/>
            <person name="Abera B."/>
            <person name="Abreu J."/>
            <person name="Acer S.C."/>
            <person name="Aftuck L."/>
            <person name="Alexander A."/>
            <person name="An P."/>
            <person name="Anderson E."/>
            <person name="Anderson S."/>
            <person name="Arachi H."/>
            <person name="Azer M."/>
            <person name="Bachantsang P."/>
            <person name="Barry A."/>
            <person name="Bayul T."/>
            <person name="Berlin A."/>
            <person name="Bessette D."/>
            <person name="Bloom T."/>
            <person name="Blye J."/>
            <person name="Boguslavskiy L."/>
            <person name="Bonnet C."/>
            <person name="Boukhgalter B."/>
            <person name="Bourzgui I."/>
            <person name="Brown A."/>
            <person name="Cahill P."/>
            <person name="Channer S."/>
            <person name="Cheshatsang Y."/>
            <person name="Chuda L."/>
            <person name="Citroen M."/>
            <person name="Collymore A."/>
            <person name="Cooke P."/>
            <person name="Costello M."/>
            <person name="D'Aco K."/>
            <person name="Daza R."/>
            <person name="De Haan G."/>
            <person name="DeGray S."/>
            <person name="DeMaso C."/>
            <person name="Dhargay N."/>
            <person name="Dooley K."/>
            <person name="Dooley E."/>
            <person name="Doricent M."/>
            <person name="Dorje P."/>
            <person name="Dorjee K."/>
            <person name="Dupes A."/>
            <person name="Elong R."/>
            <person name="Falk J."/>
            <person name="Farina A."/>
            <person name="Faro S."/>
            <person name="Ferguson D."/>
            <person name="Fisher S."/>
            <person name="Foley C.D."/>
            <person name="Franke A."/>
            <person name="Friedrich D."/>
            <person name="Gadbois L."/>
            <person name="Gearin G."/>
            <person name="Gearin C.R."/>
            <person name="Giannoukos G."/>
            <person name="Goode T."/>
            <person name="Graham J."/>
            <person name="Grandbois E."/>
            <person name="Grewal S."/>
            <person name="Gyaltsen K."/>
            <person name="Hafez N."/>
            <person name="Hagos B."/>
            <person name="Hall J."/>
            <person name="Henson C."/>
            <person name="Hollinger A."/>
            <person name="Honan T."/>
            <person name="Huard M.D."/>
            <person name="Hughes L."/>
            <person name="Hurhula B."/>
            <person name="Husby M.E."/>
            <person name="Kamat A."/>
            <person name="Kanga B."/>
            <person name="Kashin S."/>
            <person name="Khazanovich D."/>
            <person name="Kisner P."/>
            <person name="Lance K."/>
            <person name="Lara M."/>
            <person name="Lee W."/>
            <person name="Lennon N."/>
            <person name="Letendre F."/>
            <person name="LeVine R."/>
            <person name="Lipovsky A."/>
            <person name="Liu X."/>
            <person name="Liu J."/>
            <person name="Liu S."/>
            <person name="Lokyitsang T."/>
            <person name="Lokyitsang Y."/>
            <person name="Lubonja R."/>
            <person name="Lui A."/>
            <person name="MacDonald P."/>
            <person name="Magnisalis V."/>
            <person name="Maru K."/>
            <person name="Matthews C."/>
            <person name="McCusker W."/>
            <person name="McDonough S."/>
            <person name="Mehta T."/>
            <person name="Meldrim J."/>
            <person name="Meneus L."/>
            <person name="Mihai O."/>
            <person name="Mihalev A."/>
            <person name="Mihova T."/>
            <person name="Mittelman R."/>
            <person name="Mlenga V."/>
            <person name="Montmayeur A."/>
            <person name="Mulrain L."/>
            <person name="Navidi A."/>
            <person name="Naylor J."/>
            <person name="Negash T."/>
            <person name="Nguyen T."/>
            <person name="Nguyen N."/>
            <person name="Nicol R."/>
            <person name="Norbu C."/>
            <person name="Norbu N."/>
            <person name="Novod N."/>
            <person name="O'Neill B."/>
            <person name="Osman S."/>
            <person name="Markiewicz E."/>
            <person name="Oyono O.L."/>
            <person name="Patti C."/>
            <person name="Phunkhang P."/>
            <person name="Pierre F."/>
            <person name="Priest M."/>
            <person name="Raghuraman S."/>
            <person name="Rege F."/>
            <person name="Reyes R."/>
            <person name="Rise C."/>
            <person name="Rogov P."/>
            <person name="Ross K."/>
            <person name="Ryan E."/>
            <person name="Settipalli S."/>
            <person name="Shea T."/>
            <person name="Sherpa N."/>
            <person name="Shi L."/>
            <person name="Shih D."/>
            <person name="Sparrow T."/>
            <person name="Spaulding J."/>
            <person name="Stalker J."/>
            <person name="Stange-Thomann N."/>
            <person name="Stavropoulos S."/>
            <person name="Stone C."/>
            <person name="Strader C."/>
            <person name="Tesfaye S."/>
            <person name="Thomson T."/>
            <person name="Thoulutsang Y."/>
            <person name="Thoulutsang D."/>
            <person name="Topham K."/>
            <person name="Topping I."/>
            <person name="Tsamla T."/>
            <person name="Vassiliev H."/>
            <person name="Vo A."/>
            <person name="Wangchuk T."/>
            <person name="Wangdi T."/>
            <person name="Weiand M."/>
            <person name="Wilkinson J."/>
            <person name="Wilson A."/>
            <person name="Yadav S."/>
            <person name="Young G."/>
            <person name="Yu Q."/>
            <person name="Zembek L."/>
            <person name="Zhong D."/>
            <person name="Zimmer A."/>
            <person name="Zwirko Z."/>
            <person name="Jaffe D.B."/>
            <person name="Alvarez P."/>
            <person name="Brockman W."/>
            <person name="Butler J."/>
            <person name="Chin C."/>
            <person name="Gnerre S."/>
            <person name="Grabherr M."/>
            <person name="Kleber M."/>
            <person name="Mauceli E."/>
            <person name="MacCallum I."/>
        </authorList>
    </citation>
    <scope>NUCLEOTIDE SEQUENCE [LARGE SCALE GENOMIC DNA]</scope>
    <source>
        <strain evidence="6">Rob3c / Tucson 14021-0248.25</strain>
    </source>
</reference>
<comment type="similarity">
    <text evidence="2 4">Belongs to the calreticulin family.</text>
</comment>
<dbReference type="SUPFAM" id="SSF49899">
    <property type="entry name" value="Concanavalin A-like lectins/glucanases"/>
    <property type="match status" value="1"/>
</dbReference>
<dbReference type="GO" id="GO:0050821">
    <property type="term" value="P:protein stabilization"/>
    <property type="evidence" value="ECO:0007669"/>
    <property type="project" value="EnsemblMetazoa"/>
</dbReference>
<dbReference type="GO" id="GO:0005509">
    <property type="term" value="F:calcium ion binding"/>
    <property type="evidence" value="ECO:0007669"/>
    <property type="project" value="InterPro"/>
</dbReference>
<keyword evidence="4" id="KW-0732">Signal</keyword>
<dbReference type="AlphaFoldDB" id="B4HZ91"/>
<dbReference type="GO" id="GO:0010522">
    <property type="term" value="P:regulation of calcium ion transport into cytosol"/>
    <property type="evidence" value="ECO:0007669"/>
    <property type="project" value="EnsemblMetazoa"/>
</dbReference>
<comment type="subcellular location">
    <subcellularLocation>
        <location evidence="1">Endoplasmic reticulum</location>
    </subcellularLocation>
</comment>
<sequence length="215" mass="24379">MAWKMGGNRAAALALLFASSLLLLSAANGADLDTESDDFEDGYVEDVQEEPVAIDGDEKLAYESPVIDAKKFHFADHFDDVEASRKRWVLSQAKKDDIAEEISKYDGIWNWESPQRIVWANDLGLVLKSKAKHAAIAAPLRQPFESSRTTRWWCSMRSRCRFVTKRKALGRINRWAKPINTRSLTQFPFYTGSLFSSMTRHRIPSCLDRTSAATM</sequence>
<evidence type="ECO:0000313" key="6">
    <source>
        <dbReference type="Proteomes" id="UP000001292"/>
    </source>
</evidence>
<dbReference type="HOGENOM" id="CLU_1284499_0_0_1"/>
<gene>
    <name evidence="5" type="primary">Dsec\GM12245</name>
    <name evidence="5" type="ORF">Dsec_GM12245</name>
</gene>
<dbReference type="GO" id="GO:0016063">
    <property type="term" value="P:rhodopsin biosynthetic process"/>
    <property type="evidence" value="ECO:0007669"/>
    <property type="project" value="EnsemblMetazoa"/>
</dbReference>